<keyword evidence="2" id="KW-1185">Reference proteome</keyword>
<organism evidence="1 2">
    <name type="scientific">Periconia digitata</name>
    <dbReference type="NCBI Taxonomy" id="1303443"/>
    <lineage>
        <taxon>Eukaryota</taxon>
        <taxon>Fungi</taxon>
        <taxon>Dikarya</taxon>
        <taxon>Ascomycota</taxon>
        <taxon>Pezizomycotina</taxon>
        <taxon>Dothideomycetes</taxon>
        <taxon>Pleosporomycetidae</taxon>
        <taxon>Pleosporales</taxon>
        <taxon>Massarineae</taxon>
        <taxon>Periconiaceae</taxon>
        <taxon>Periconia</taxon>
    </lineage>
</organism>
<protein>
    <submittedName>
        <fullName evidence="1">Uncharacterized protein</fullName>
    </submittedName>
</protein>
<accession>A0A9W4XE75</accession>
<proteinExistence type="predicted"/>
<gene>
    <name evidence="1" type="ORF">PDIGIT_LOCUS1645</name>
</gene>
<reference evidence="1" key="1">
    <citation type="submission" date="2023-01" db="EMBL/GenBank/DDBJ databases">
        <authorList>
            <person name="Van Ghelder C."/>
            <person name="Rancurel C."/>
        </authorList>
    </citation>
    <scope>NUCLEOTIDE SEQUENCE</scope>
    <source>
        <strain evidence="1">CNCM I-4278</strain>
    </source>
</reference>
<comment type="caution">
    <text evidence="1">The sequence shown here is derived from an EMBL/GenBank/DDBJ whole genome shotgun (WGS) entry which is preliminary data.</text>
</comment>
<evidence type="ECO:0000313" key="1">
    <source>
        <dbReference type="EMBL" id="CAI6268906.1"/>
    </source>
</evidence>
<sequence length="129" mass="14297">MHLPISDCSPPATLMFRILSRGVHSAAARVHPRHAKSRQPHISRIRYPYHWLSPIPGPIPLDTASSLSPRTTSCSGPTKARIHHVSSPCTSPDFGGGSCPIDRSFCRPPVTHSHRNRLFFHVCKLLSCF</sequence>
<dbReference type="Proteomes" id="UP001152607">
    <property type="component" value="Unassembled WGS sequence"/>
</dbReference>
<evidence type="ECO:0000313" key="2">
    <source>
        <dbReference type="Proteomes" id="UP001152607"/>
    </source>
</evidence>
<dbReference type="EMBL" id="CAOQHR010000001">
    <property type="protein sequence ID" value="CAI6268906.1"/>
    <property type="molecule type" value="Genomic_DNA"/>
</dbReference>
<name>A0A9W4XE75_9PLEO</name>
<dbReference type="AlphaFoldDB" id="A0A9W4XE75"/>